<dbReference type="Gene3D" id="3.30.200.20">
    <property type="entry name" value="Phosphorylase Kinase, domain 1"/>
    <property type="match status" value="1"/>
</dbReference>
<feature type="non-terminal residue" evidence="6">
    <location>
        <position position="1"/>
    </location>
</feature>
<keyword evidence="1" id="KW-0808">Transferase</keyword>
<keyword evidence="3 4" id="KW-0067">ATP-binding</keyword>
<evidence type="ECO:0000313" key="7">
    <source>
        <dbReference type="Proteomes" id="UP000836402"/>
    </source>
</evidence>
<dbReference type="PANTHER" id="PTHR24055">
    <property type="entry name" value="MITOGEN-ACTIVATED PROTEIN KINASE"/>
    <property type="match status" value="1"/>
</dbReference>
<evidence type="ECO:0000259" key="5">
    <source>
        <dbReference type="PROSITE" id="PS50011"/>
    </source>
</evidence>
<organism evidence="6 7">
    <name type="scientific">Tilletia caries</name>
    <name type="common">wheat bunt fungus</name>
    <dbReference type="NCBI Taxonomy" id="13290"/>
    <lineage>
        <taxon>Eukaryota</taxon>
        <taxon>Fungi</taxon>
        <taxon>Dikarya</taxon>
        <taxon>Basidiomycota</taxon>
        <taxon>Ustilaginomycotina</taxon>
        <taxon>Exobasidiomycetes</taxon>
        <taxon>Tilletiales</taxon>
        <taxon>Tilletiaceae</taxon>
        <taxon>Tilletia</taxon>
    </lineage>
</organism>
<evidence type="ECO:0000313" key="6">
    <source>
        <dbReference type="EMBL" id="CAD6918327.1"/>
    </source>
</evidence>
<dbReference type="Pfam" id="PF00069">
    <property type="entry name" value="Pkinase"/>
    <property type="match status" value="1"/>
</dbReference>
<reference evidence="6" key="1">
    <citation type="submission" date="2020-10" db="EMBL/GenBank/DDBJ databases">
        <authorList>
            <person name="Sedaghatjoo S."/>
        </authorList>
    </citation>
    <scope>NUCLEOTIDE SEQUENCE</scope>
    <source>
        <strain evidence="6">AZH3</strain>
    </source>
</reference>
<keyword evidence="1" id="KW-0418">Kinase</keyword>
<dbReference type="InterPro" id="IPR017441">
    <property type="entry name" value="Protein_kinase_ATP_BS"/>
</dbReference>
<feature type="binding site" evidence="4">
    <location>
        <position position="46"/>
    </location>
    <ligand>
        <name>ATP</name>
        <dbReference type="ChEBI" id="CHEBI:30616"/>
    </ligand>
</feature>
<evidence type="ECO:0000256" key="4">
    <source>
        <dbReference type="PROSITE-ProRule" id="PRU10141"/>
    </source>
</evidence>
<evidence type="ECO:0000256" key="1">
    <source>
        <dbReference type="ARBA" id="ARBA00022527"/>
    </source>
</evidence>
<dbReference type="Gene3D" id="1.10.510.10">
    <property type="entry name" value="Transferase(Phosphotransferase) domain 1"/>
    <property type="match status" value="1"/>
</dbReference>
<keyword evidence="1" id="KW-0723">Serine/threonine-protein kinase</keyword>
<name>A0ABN7IQE8_9BASI</name>
<protein>
    <recommendedName>
        <fullName evidence="5">Protein kinase domain-containing protein</fullName>
    </recommendedName>
</protein>
<accession>A0ABN7IQE8</accession>
<evidence type="ECO:0000256" key="2">
    <source>
        <dbReference type="ARBA" id="ARBA00022741"/>
    </source>
</evidence>
<dbReference type="SUPFAM" id="SSF56112">
    <property type="entry name" value="Protein kinase-like (PK-like)"/>
    <property type="match status" value="1"/>
</dbReference>
<keyword evidence="2 4" id="KW-0547">Nucleotide-binding</keyword>
<dbReference type="PROSITE" id="PS50011">
    <property type="entry name" value="PROTEIN_KINASE_DOM"/>
    <property type="match status" value="1"/>
</dbReference>
<keyword evidence="7" id="KW-1185">Reference proteome</keyword>
<dbReference type="Proteomes" id="UP000836402">
    <property type="component" value="Unassembled WGS sequence"/>
</dbReference>
<sequence length="306" mass="34013">SWIAPATWTPSGRYVRVKNSSLIGRGAYGVVVKVVDLLSGHTRARKRQAYDGYPSPRLLFEIEALSRVQRNEGIAEILDITYTKSSIDIIMPLYEGTLQDLIDDQEGRELRPRRSKQLSKQLISAVSHIHRHGLVHLDLQPGNLMITRDFRLKIVDFGLAQAVGATTTSPTVGTIGYAAPESIMGSMRPTFQNDVWSVGCIIAEMYMGRPLFAFHDEEGAMRDILKFTGHPGGPVYPPGKYPPPVDCDVSTSWGPYKSDASNRLQDIDNLAADLIVGMLLLNPNRRRHLATFIQDPLFNRPSEVTS</sequence>
<gene>
    <name evidence="6" type="ORF">JKIAZH3_G7707</name>
</gene>
<dbReference type="InterPro" id="IPR011009">
    <property type="entry name" value="Kinase-like_dom_sf"/>
</dbReference>
<proteinExistence type="predicted"/>
<evidence type="ECO:0000256" key="3">
    <source>
        <dbReference type="ARBA" id="ARBA00022840"/>
    </source>
</evidence>
<dbReference type="EMBL" id="CAJHJG010002168">
    <property type="protein sequence ID" value="CAD6918327.1"/>
    <property type="molecule type" value="Genomic_DNA"/>
</dbReference>
<dbReference type="InterPro" id="IPR050117">
    <property type="entry name" value="MAPK"/>
</dbReference>
<dbReference type="CDD" id="cd14014">
    <property type="entry name" value="STKc_PknB_like"/>
    <property type="match status" value="1"/>
</dbReference>
<comment type="caution">
    <text evidence="6">The sequence shown here is derived from an EMBL/GenBank/DDBJ whole genome shotgun (WGS) entry which is preliminary data.</text>
</comment>
<dbReference type="PROSITE" id="PS00107">
    <property type="entry name" value="PROTEIN_KINASE_ATP"/>
    <property type="match status" value="1"/>
</dbReference>
<dbReference type="InterPro" id="IPR000719">
    <property type="entry name" value="Prot_kinase_dom"/>
</dbReference>
<feature type="domain" description="Protein kinase" evidence="5">
    <location>
        <begin position="17"/>
        <end position="298"/>
    </location>
</feature>